<gene>
    <name evidence="3" type="primary">braC_3</name>
    <name evidence="3" type="ORF">KBTEX_02101</name>
</gene>
<evidence type="ECO:0000313" key="3">
    <source>
        <dbReference type="EMBL" id="QEA05777.1"/>
    </source>
</evidence>
<dbReference type="InterPro" id="IPR051010">
    <property type="entry name" value="BCAA_transport"/>
</dbReference>
<reference evidence="3" key="1">
    <citation type="submission" date="2019-06" db="EMBL/GenBank/DDBJ databases">
        <authorList>
            <person name="Murdoch R.W."/>
            <person name="Fathepure B."/>
        </authorList>
    </citation>
    <scope>NUCLEOTIDE SEQUENCE</scope>
</reference>
<dbReference type="AlphaFoldDB" id="A0A5B8RGG7"/>
<dbReference type="SUPFAM" id="SSF53822">
    <property type="entry name" value="Periplasmic binding protein-like I"/>
    <property type="match status" value="1"/>
</dbReference>
<dbReference type="PANTHER" id="PTHR30483:SF6">
    <property type="entry name" value="PERIPLASMIC BINDING PROTEIN OF ABC TRANSPORTER FOR NATURAL AMINO ACIDS"/>
    <property type="match status" value="1"/>
</dbReference>
<organism evidence="3">
    <name type="scientific">uncultured organism</name>
    <dbReference type="NCBI Taxonomy" id="155900"/>
    <lineage>
        <taxon>unclassified sequences</taxon>
        <taxon>environmental samples</taxon>
    </lineage>
</organism>
<dbReference type="InterPro" id="IPR028082">
    <property type="entry name" value="Peripla_BP_I"/>
</dbReference>
<dbReference type="EMBL" id="MN079110">
    <property type="protein sequence ID" value="QEA05777.1"/>
    <property type="molecule type" value="Genomic_DNA"/>
</dbReference>
<sequence length="393" mass="42323">MTRGTFRLAAAAAALCTAVAGAASAAPVKIGMITTLSTGGGYLGEDIRNGFRLAMEQNDGRLGGVDVELIVEDDGRKPGNARQIATRLIQSEGVKVMTGSVFSNVAMATIPKIVRDGVIYISPNAGPAKLAGRLCHENYFNAAYQNDNFYEAMGQYFTDEGLDNVYLLAPNYAAGKDALTGFKRYYEGNVVGEVYTQLGQTDYAAEIAELRDADPDNVFFFYPGGMGINFIKQYVQAGLDESIPLYGPGFSADNTLVDAVGDAALGIVNSAHWSKDLDNPVNRRFVADYTERYDREPTLYAAQGYDTARLIGSALAATGGDVSDTAALREALAAADFDSVRGDFRFNTNHHPIQDIYVRKVVREDDGNLTNQLVAKVFDDHEDAYAGECALGQ</sequence>
<feature type="domain" description="Leucine-binding protein" evidence="2">
    <location>
        <begin position="27"/>
        <end position="362"/>
    </location>
</feature>
<dbReference type="CDD" id="cd06359">
    <property type="entry name" value="PBP1_Nba-like"/>
    <property type="match status" value="1"/>
</dbReference>
<dbReference type="Pfam" id="PF13458">
    <property type="entry name" value="Peripla_BP_6"/>
    <property type="match status" value="1"/>
</dbReference>
<name>A0A5B8RGG7_9ZZZZ</name>
<proteinExistence type="predicted"/>
<dbReference type="PANTHER" id="PTHR30483">
    <property type="entry name" value="LEUCINE-SPECIFIC-BINDING PROTEIN"/>
    <property type="match status" value="1"/>
</dbReference>
<accession>A0A5B8RGG7</accession>
<evidence type="ECO:0000256" key="1">
    <source>
        <dbReference type="ARBA" id="ARBA00022729"/>
    </source>
</evidence>
<keyword evidence="1" id="KW-0732">Signal</keyword>
<evidence type="ECO:0000259" key="2">
    <source>
        <dbReference type="Pfam" id="PF13458"/>
    </source>
</evidence>
<protein>
    <submittedName>
        <fullName evidence="3">Leucine-, isoleucine-, valine-, threonine-, and alanine-binding protein</fullName>
    </submittedName>
</protein>
<dbReference type="Gene3D" id="3.40.50.2300">
    <property type="match status" value="2"/>
</dbReference>
<dbReference type="InterPro" id="IPR028081">
    <property type="entry name" value="Leu-bd"/>
</dbReference>